<feature type="region of interest" description="Disordered" evidence="1">
    <location>
        <begin position="229"/>
        <end position="291"/>
    </location>
</feature>
<gene>
    <name evidence="2" type="ORF">AVDCRST_MAG41-3422</name>
</gene>
<feature type="region of interest" description="Disordered" evidence="1">
    <location>
        <begin position="134"/>
        <end position="213"/>
    </location>
</feature>
<sequence>DRSHRHPDRGRRHRAARTPPPPAPRQPALGRAGLAGRRPVLLPGALDGDHRAARGVRRRQLPADGLRAPDAHPVPRDLRPGPAAVPDQLGVRERLLGPAHRAARGAGGVRAVAQARREVAGRAVLLHLHQDAAGGRGHRADLPDRQRARHARQHLDPRRALHRDEPAAGDLGHALVLPRGPGRAAGGLRPGRRLAAGPAAAHRRADRLPRHRRDRADLLHLQLERVPLRTQPDLDHGRHRTGLPGRLRQRRGPVPGQALRGGHPGLPARPARRLGRPEQAGPRPVHGRHQV</sequence>
<evidence type="ECO:0000256" key="1">
    <source>
        <dbReference type="SAM" id="MobiDB-lite"/>
    </source>
</evidence>
<feature type="compositionally biased region" description="Basic residues" evidence="1">
    <location>
        <begin position="237"/>
        <end position="251"/>
    </location>
</feature>
<accession>A0A6J4JGK8</accession>
<organism evidence="2">
    <name type="scientific">uncultured Mycobacteriales bacterium</name>
    <dbReference type="NCBI Taxonomy" id="581187"/>
    <lineage>
        <taxon>Bacteria</taxon>
        <taxon>Bacillati</taxon>
        <taxon>Actinomycetota</taxon>
        <taxon>Actinomycetes</taxon>
        <taxon>Mycobacteriales</taxon>
        <taxon>environmental samples</taxon>
    </lineage>
</organism>
<feature type="compositionally biased region" description="Basic residues" evidence="1">
    <location>
        <begin position="1"/>
        <end position="16"/>
    </location>
</feature>
<feature type="non-terminal residue" evidence="2">
    <location>
        <position position="1"/>
    </location>
</feature>
<feature type="region of interest" description="Disordered" evidence="1">
    <location>
        <begin position="1"/>
        <end position="85"/>
    </location>
</feature>
<dbReference type="AlphaFoldDB" id="A0A6J4JGK8"/>
<evidence type="ECO:0000313" key="2">
    <source>
        <dbReference type="EMBL" id="CAA9278472.1"/>
    </source>
</evidence>
<feature type="non-terminal residue" evidence="2">
    <location>
        <position position="291"/>
    </location>
</feature>
<feature type="compositionally biased region" description="Low complexity" evidence="1">
    <location>
        <begin position="252"/>
        <end position="269"/>
    </location>
</feature>
<name>A0A6J4JGK8_9ACTN</name>
<proteinExistence type="predicted"/>
<reference evidence="2" key="1">
    <citation type="submission" date="2020-02" db="EMBL/GenBank/DDBJ databases">
        <authorList>
            <person name="Meier V. D."/>
        </authorList>
    </citation>
    <scope>NUCLEOTIDE SEQUENCE</scope>
    <source>
        <strain evidence="2">AVDCRST_MAG41</strain>
    </source>
</reference>
<feature type="compositionally biased region" description="Basic and acidic residues" evidence="1">
    <location>
        <begin position="153"/>
        <end position="166"/>
    </location>
</feature>
<feature type="compositionally biased region" description="Basic and acidic residues" evidence="1">
    <location>
        <begin position="67"/>
        <end position="79"/>
    </location>
</feature>
<feature type="compositionally biased region" description="Basic residues" evidence="1">
    <location>
        <begin position="201"/>
        <end position="213"/>
    </location>
</feature>
<dbReference type="EMBL" id="CADCTP010000309">
    <property type="protein sequence ID" value="CAA9278472.1"/>
    <property type="molecule type" value="Genomic_DNA"/>
</dbReference>
<protein>
    <submittedName>
        <fullName evidence="2">Various polyols ABC transporter, permease protein 2</fullName>
    </submittedName>
</protein>